<keyword evidence="2" id="KW-1185">Reference proteome</keyword>
<proteinExistence type="predicted"/>
<evidence type="ECO:0000313" key="1">
    <source>
        <dbReference type="Ensembl" id="ENSACDP00005004175.1"/>
    </source>
</evidence>
<organism evidence="1 2">
    <name type="scientific">Anser cygnoides</name>
    <name type="common">Swan goose</name>
    <dbReference type="NCBI Taxonomy" id="8845"/>
    <lineage>
        <taxon>Eukaryota</taxon>
        <taxon>Metazoa</taxon>
        <taxon>Chordata</taxon>
        <taxon>Craniata</taxon>
        <taxon>Vertebrata</taxon>
        <taxon>Euteleostomi</taxon>
        <taxon>Archelosauria</taxon>
        <taxon>Archosauria</taxon>
        <taxon>Dinosauria</taxon>
        <taxon>Saurischia</taxon>
        <taxon>Theropoda</taxon>
        <taxon>Coelurosauria</taxon>
        <taxon>Aves</taxon>
        <taxon>Neognathae</taxon>
        <taxon>Galloanserae</taxon>
        <taxon>Anseriformes</taxon>
        <taxon>Anatidae</taxon>
        <taxon>Anserinae</taxon>
        <taxon>Anser</taxon>
    </lineage>
</organism>
<dbReference type="Ensembl" id="ENSACDT00005005047.1">
    <property type="protein sequence ID" value="ENSACDP00005004175.1"/>
    <property type="gene ID" value="ENSACDG00005003064.1"/>
</dbReference>
<evidence type="ECO:0000313" key="2">
    <source>
        <dbReference type="Proteomes" id="UP000694521"/>
    </source>
</evidence>
<dbReference type="Proteomes" id="UP000694521">
    <property type="component" value="Unplaced"/>
</dbReference>
<protein>
    <submittedName>
        <fullName evidence="1">Uncharacterized protein</fullName>
    </submittedName>
</protein>
<reference evidence="1" key="1">
    <citation type="submission" date="2025-08" db="UniProtKB">
        <authorList>
            <consortium name="Ensembl"/>
        </authorList>
    </citation>
    <scope>IDENTIFICATION</scope>
</reference>
<name>A0A8B9D9N4_ANSCY</name>
<accession>A0A8B9D9N4</accession>
<dbReference type="AlphaFoldDB" id="A0A8B9D9N4"/>
<sequence length="57" mass="6424">GGSRSLFWCPGFKQIRANIYSYPLDAKDLEQLSRNKITHIVSIHESPQPLLQVGSRA</sequence>
<reference evidence="1" key="2">
    <citation type="submission" date="2025-09" db="UniProtKB">
        <authorList>
            <consortium name="Ensembl"/>
        </authorList>
    </citation>
    <scope>IDENTIFICATION</scope>
</reference>